<dbReference type="GO" id="GO:0005737">
    <property type="term" value="C:cytoplasm"/>
    <property type="evidence" value="ECO:0007669"/>
    <property type="project" value="UniProtKB-SubCell"/>
</dbReference>
<dbReference type="InterPro" id="IPR023016">
    <property type="entry name" value="HisA/PriA"/>
</dbReference>
<dbReference type="GO" id="GO:0000162">
    <property type="term" value="P:L-tryptophan biosynthetic process"/>
    <property type="evidence" value="ECO:0007669"/>
    <property type="project" value="TreeGrafter"/>
</dbReference>
<dbReference type="InterPro" id="IPR011060">
    <property type="entry name" value="RibuloseP-bd_barrel"/>
</dbReference>
<accession>A0A0M2NGS1</accession>
<comment type="caution">
    <text evidence="15">The sequence shown here is derived from an EMBL/GenBank/DDBJ whole genome shotgun (WGS) entry which is preliminary data.</text>
</comment>
<dbReference type="SUPFAM" id="SSF51366">
    <property type="entry name" value="Ribulose-phoshate binding barrel"/>
    <property type="match status" value="1"/>
</dbReference>
<comment type="catalytic activity">
    <reaction evidence="1 12 14">
        <text>1-(5-phospho-beta-D-ribosyl)-5-[(5-phospho-beta-D-ribosylamino)methylideneamino]imidazole-4-carboxamide = 5-[(5-phospho-1-deoxy-D-ribulos-1-ylimino)methylamino]-1-(5-phospho-beta-D-ribosyl)imidazole-4-carboxamide</text>
        <dbReference type="Rhea" id="RHEA:15469"/>
        <dbReference type="ChEBI" id="CHEBI:58435"/>
        <dbReference type="ChEBI" id="CHEBI:58525"/>
        <dbReference type="EC" id="5.3.1.16"/>
    </reaction>
</comment>
<evidence type="ECO:0000256" key="5">
    <source>
        <dbReference type="ARBA" id="ARBA00012550"/>
    </source>
</evidence>
<comment type="pathway">
    <text evidence="3 12 14">Amino-acid biosynthesis; L-histidine biosynthesis; L-histidine from 5-phospho-alpha-D-ribose 1-diphosphate: step 4/9.</text>
</comment>
<dbReference type="STRING" id="270498.CHK_2849"/>
<proteinExistence type="inferred from homology"/>
<evidence type="ECO:0000313" key="16">
    <source>
        <dbReference type="Proteomes" id="UP000034076"/>
    </source>
</evidence>
<keyword evidence="16" id="KW-1185">Reference proteome</keyword>
<dbReference type="EC" id="5.3.1.16" evidence="5 12"/>
<comment type="similarity">
    <text evidence="4 12 13">Belongs to the HisA/HisF family.</text>
</comment>
<evidence type="ECO:0000256" key="13">
    <source>
        <dbReference type="RuleBase" id="RU003657"/>
    </source>
</evidence>
<evidence type="ECO:0000256" key="9">
    <source>
        <dbReference type="ARBA" id="ARBA00023102"/>
    </source>
</evidence>
<dbReference type="GO" id="GO:0003949">
    <property type="term" value="F:1-(5-phosphoribosyl)-5-[(5-phosphoribosylamino)methylideneamino]imidazole-4-carboxamide isomerase activity"/>
    <property type="evidence" value="ECO:0007669"/>
    <property type="project" value="UniProtKB-UniRule"/>
</dbReference>
<comment type="subcellular location">
    <subcellularLocation>
        <location evidence="2 12 14">Cytoplasm</location>
    </subcellularLocation>
</comment>
<reference evidence="15 16" key="1">
    <citation type="submission" date="2015-04" db="EMBL/GenBank/DDBJ databases">
        <title>Draft genome sequence of bacteremic isolate Catabacter hongkongensis type strain HKU16T.</title>
        <authorList>
            <person name="Lau S.K."/>
            <person name="Teng J.L."/>
            <person name="Huang Y."/>
            <person name="Curreem S.O."/>
            <person name="Tsui S.K."/>
            <person name="Woo P.C."/>
        </authorList>
    </citation>
    <scope>NUCLEOTIDE SEQUENCE [LARGE SCALE GENOMIC DNA]</scope>
    <source>
        <strain evidence="15 16">HKU16</strain>
    </source>
</reference>
<dbReference type="OrthoDB" id="9781903at2"/>
<gene>
    <name evidence="12" type="primary">hisA</name>
    <name evidence="15" type="ORF">CHK_2849</name>
</gene>
<dbReference type="PANTHER" id="PTHR43090">
    <property type="entry name" value="1-(5-PHOSPHORIBOSYL)-5-[(5-PHOSPHORIBOSYLAMINO)METHYLIDENEAMINO] IMIDAZOLE-4-CARBOXAMIDE ISOMERASE"/>
    <property type="match status" value="1"/>
</dbReference>
<evidence type="ECO:0000256" key="7">
    <source>
        <dbReference type="ARBA" id="ARBA00022490"/>
    </source>
</evidence>
<protein>
    <recommendedName>
        <fullName evidence="6 12">1-(5-phosphoribosyl)-5-[(5-phosphoribosylamino)methylideneamino] imidazole-4-carboxamide isomerase</fullName>
        <ecNumber evidence="5 12">5.3.1.16</ecNumber>
    </recommendedName>
    <alternativeName>
        <fullName evidence="11 12">Phosphoribosylformimino-5-aminoimidazole carboxamide ribotide isomerase</fullName>
    </alternativeName>
</protein>
<keyword evidence="10 12" id="KW-0413">Isomerase</keyword>
<evidence type="ECO:0000256" key="12">
    <source>
        <dbReference type="HAMAP-Rule" id="MF_01014"/>
    </source>
</evidence>
<dbReference type="InterPro" id="IPR044524">
    <property type="entry name" value="Isoase_HisA-like"/>
</dbReference>
<sequence length="237" mass="25941">MKIYPAIDIRDGRCVRLMQGELQRSTDFGDPIEMAKRWEAEGAHYLHIVDLDAAFSGEFVNKDVIARLVQSIKIPVQMGGGVRTREDISVRLDDVGISRVILGTAAVEDPDLVKWAVSRYKDRIAVGIDAKNGKVAIKGWADNTDIDPVELAHKMHKMGVANIIYTDISKDGMMEGPNLDITEHIVKETWMNLIASGGISSVDDIKKVRATGACGCIVGRAIYDGAFTLQDAMKAAK</sequence>
<evidence type="ECO:0000256" key="8">
    <source>
        <dbReference type="ARBA" id="ARBA00022605"/>
    </source>
</evidence>
<dbReference type="EMBL" id="LAYJ01000131">
    <property type="protein sequence ID" value="KKI49627.1"/>
    <property type="molecule type" value="Genomic_DNA"/>
</dbReference>
<dbReference type="HAMAP" id="MF_01014">
    <property type="entry name" value="HisA"/>
    <property type="match status" value="1"/>
</dbReference>
<feature type="active site" description="Proton donor" evidence="12">
    <location>
        <position position="129"/>
    </location>
</feature>
<evidence type="ECO:0000256" key="4">
    <source>
        <dbReference type="ARBA" id="ARBA00009667"/>
    </source>
</evidence>
<dbReference type="NCBIfam" id="NF010112">
    <property type="entry name" value="PRK13585.1"/>
    <property type="match status" value="1"/>
</dbReference>
<evidence type="ECO:0000256" key="1">
    <source>
        <dbReference type="ARBA" id="ARBA00000901"/>
    </source>
</evidence>
<dbReference type="InterPro" id="IPR006062">
    <property type="entry name" value="His_biosynth"/>
</dbReference>
<evidence type="ECO:0000256" key="11">
    <source>
        <dbReference type="ARBA" id="ARBA00030547"/>
    </source>
</evidence>
<dbReference type="CDD" id="cd04732">
    <property type="entry name" value="HisA"/>
    <property type="match status" value="1"/>
</dbReference>
<dbReference type="Gene3D" id="3.20.20.70">
    <property type="entry name" value="Aldolase class I"/>
    <property type="match status" value="1"/>
</dbReference>
<evidence type="ECO:0000256" key="10">
    <source>
        <dbReference type="ARBA" id="ARBA00023235"/>
    </source>
</evidence>
<dbReference type="AlphaFoldDB" id="A0A0M2NGS1"/>
<keyword evidence="8 12" id="KW-0028">Amino-acid biosynthesis</keyword>
<evidence type="ECO:0000313" key="15">
    <source>
        <dbReference type="EMBL" id="KKI49627.1"/>
    </source>
</evidence>
<dbReference type="NCBIfam" id="TIGR00007">
    <property type="entry name" value="1-(5-phosphoribosyl)-5-[(5-phosphoribosylamino)methylideneamino]imidazole-4-carboxamide isomerase"/>
    <property type="match status" value="1"/>
</dbReference>
<evidence type="ECO:0000256" key="6">
    <source>
        <dbReference type="ARBA" id="ARBA00018464"/>
    </source>
</evidence>
<dbReference type="PATRIC" id="fig|270498.16.peg.625"/>
<dbReference type="PANTHER" id="PTHR43090:SF2">
    <property type="entry name" value="1-(5-PHOSPHORIBOSYL)-5-[(5-PHOSPHORIBOSYLAMINO)METHYLIDENEAMINO] IMIDAZOLE-4-CARBOXAMIDE ISOMERASE"/>
    <property type="match status" value="1"/>
</dbReference>
<organism evidence="15 16">
    <name type="scientific">Christensenella hongkongensis</name>
    <dbReference type="NCBI Taxonomy" id="270498"/>
    <lineage>
        <taxon>Bacteria</taxon>
        <taxon>Bacillati</taxon>
        <taxon>Bacillota</taxon>
        <taxon>Clostridia</taxon>
        <taxon>Christensenellales</taxon>
        <taxon>Christensenellaceae</taxon>
        <taxon>Christensenella</taxon>
    </lineage>
</organism>
<evidence type="ECO:0000256" key="3">
    <source>
        <dbReference type="ARBA" id="ARBA00005133"/>
    </source>
</evidence>
<feature type="active site" description="Proton acceptor" evidence="12">
    <location>
        <position position="8"/>
    </location>
</feature>
<keyword evidence="7 12" id="KW-0963">Cytoplasm</keyword>
<dbReference type="UniPathway" id="UPA00031">
    <property type="reaction ID" value="UER00009"/>
</dbReference>
<dbReference type="Pfam" id="PF00977">
    <property type="entry name" value="His_biosynth"/>
    <property type="match status" value="1"/>
</dbReference>
<name>A0A0M2NGS1_9FIRM</name>
<dbReference type="InterPro" id="IPR013785">
    <property type="entry name" value="Aldolase_TIM"/>
</dbReference>
<evidence type="ECO:0000256" key="14">
    <source>
        <dbReference type="RuleBase" id="RU003658"/>
    </source>
</evidence>
<evidence type="ECO:0000256" key="2">
    <source>
        <dbReference type="ARBA" id="ARBA00004496"/>
    </source>
</evidence>
<dbReference type="GO" id="GO:0000105">
    <property type="term" value="P:L-histidine biosynthetic process"/>
    <property type="evidence" value="ECO:0007669"/>
    <property type="project" value="UniProtKB-UniRule"/>
</dbReference>
<dbReference type="RefSeq" id="WP_046444635.1">
    <property type="nucleotide sequence ID" value="NZ_CAUERS010000069.1"/>
</dbReference>
<keyword evidence="9 12" id="KW-0368">Histidine biosynthesis</keyword>
<dbReference type="FunFam" id="3.20.20.70:FF:000009">
    <property type="entry name" value="1-(5-phosphoribosyl)-5-[(5-phosphoribosylamino)methylideneamino] imidazole-4-carboxamide isomerase"/>
    <property type="match status" value="1"/>
</dbReference>
<dbReference type="InterPro" id="IPR006063">
    <property type="entry name" value="HisA_bact_arch"/>
</dbReference>
<dbReference type="Proteomes" id="UP000034076">
    <property type="component" value="Unassembled WGS sequence"/>
</dbReference>